<dbReference type="SMART" id="SM00342">
    <property type="entry name" value="HTH_ARAC"/>
    <property type="match status" value="1"/>
</dbReference>
<protein>
    <submittedName>
        <fullName evidence="5">GlxA family transcriptional regulator</fullName>
    </submittedName>
</protein>
<evidence type="ECO:0000313" key="5">
    <source>
        <dbReference type="EMBL" id="UTW02103.1"/>
    </source>
</evidence>
<dbReference type="PROSITE" id="PS00041">
    <property type="entry name" value="HTH_ARAC_FAMILY_1"/>
    <property type="match status" value="1"/>
</dbReference>
<dbReference type="PANTHER" id="PTHR43130">
    <property type="entry name" value="ARAC-FAMILY TRANSCRIPTIONAL REGULATOR"/>
    <property type="match status" value="1"/>
</dbReference>
<evidence type="ECO:0000256" key="1">
    <source>
        <dbReference type="ARBA" id="ARBA00023015"/>
    </source>
</evidence>
<accession>A0ABY5GRN3</accession>
<dbReference type="PROSITE" id="PS01124">
    <property type="entry name" value="HTH_ARAC_FAMILY_2"/>
    <property type="match status" value="1"/>
</dbReference>
<dbReference type="CDD" id="cd03136">
    <property type="entry name" value="GATase1_AraC_ArgR_like"/>
    <property type="match status" value="1"/>
</dbReference>
<dbReference type="EMBL" id="CP073344">
    <property type="protein sequence ID" value="UTW02103.1"/>
    <property type="molecule type" value="Genomic_DNA"/>
</dbReference>
<keyword evidence="3" id="KW-0804">Transcription</keyword>
<dbReference type="PANTHER" id="PTHR43130:SF3">
    <property type="entry name" value="HTH-TYPE TRANSCRIPTIONAL REGULATOR RV1931C"/>
    <property type="match status" value="1"/>
</dbReference>
<dbReference type="InterPro" id="IPR002818">
    <property type="entry name" value="DJ-1/PfpI"/>
</dbReference>
<dbReference type="SUPFAM" id="SSF46689">
    <property type="entry name" value="Homeodomain-like"/>
    <property type="match status" value="2"/>
</dbReference>
<keyword evidence="1" id="KW-0805">Transcription regulation</keyword>
<gene>
    <name evidence="5" type="ORF">KDX31_12110</name>
</gene>
<sequence>MTTVTEPVRISFILLPGFALTSFSLAIEALSVANQLSDSELYRYRLCSPQANIGERVVSSNGVPIEMTATLNSCHRSELVFIAGYRESASYSSPLLTTLLRQINQRQGRIAALSSGAFILARIGLLKGRSCTLVPEHQSIFTELYPDILLQENLYTVTDNIFTSAGGTATLDMLLHLIGLDHGRDLVWRVSQQFMQDKIRSPEAMQATCQQVSLRIKSPCLGAAVELMQKHIEHPYPIAQLADNIGTTPRNLERVFQKHEHITPGRYYLRLRLQQARRMLEETHLSLASIAQATGFSSQSHFGKCFREQFNTPPSTLRKS</sequence>
<dbReference type="Pfam" id="PF12833">
    <property type="entry name" value="HTH_18"/>
    <property type="match status" value="1"/>
</dbReference>
<evidence type="ECO:0000256" key="2">
    <source>
        <dbReference type="ARBA" id="ARBA00023125"/>
    </source>
</evidence>
<keyword evidence="6" id="KW-1185">Reference proteome</keyword>
<keyword evidence="2" id="KW-0238">DNA-binding</keyword>
<dbReference type="Gene3D" id="3.40.50.880">
    <property type="match status" value="1"/>
</dbReference>
<dbReference type="InterPro" id="IPR018062">
    <property type="entry name" value="HTH_AraC-typ_CS"/>
</dbReference>
<dbReference type="InterPro" id="IPR009057">
    <property type="entry name" value="Homeodomain-like_sf"/>
</dbReference>
<dbReference type="InterPro" id="IPR029062">
    <property type="entry name" value="Class_I_gatase-like"/>
</dbReference>
<dbReference type="Gene3D" id="1.10.10.60">
    <property type="entry name" value="Homeodomain-like"/>
    <property type="match status" value="2"/>
</dbReference>
<dbReference type="Pfam" id="PF01965">
    <property type="entry name" value="DJ-1_PfpI"/>
    <property type="match status" value="1"/>
</dbReference>
<proteinExistence type="predicted"/>
<reference evidence="5" key="1">
    <citation type="submission" date="2021-04" db="EMBL/GenBank/DDBJ databases">
        <title>Oceanospirillales bacteria with DddD are important DMSP degraders in coastal seawater.</title>
        <authorList>
            <person name="Liu J."/>
        </authorList>
    </citation>
    <scope>NUCLEOTIDE SEQUENCE</scope>
    <source>
        <strain evidence="5">GY6</strain>
    </source>
</reference>
<organism evidence="5 6">
    <name type="scientific">Amphritea atlantica</name>
    <dbReference type="NCBI Taxonomy" id="355243"/>
    <lineage>
        <taxon>Bacteria</taxon>
        <taxon>Pseudomonadati</taxon>
        <taxon>Pseudomonadota</taxon>
        <taxon>Gammaproteobacteria</taxon>
        <taxon>Oceanospirillales</taxon>
        <taxon>Oceanospirillaceae</taxon>
        <taxon>Amphritea</taxon>
    </lineage>
</organism>
<dbReference type="Proteomes" id="UP001059950">
    <property type="component" value="Chromosome"/>
</dbReference>
<evidence type="ECO:0000313" key="6">
    <source>
        <dbReference type="Proteomes" id="UP001059950"/>
    </source>
</evidence>
<name>A0ABY5GRN3_9GAMM</name>
<evidence type="ECO:0000259" key="4">
    <source>
        <dbReference type="PROSITE" id="PS01124"/>
    </source>
</evidence>
<dbReference type="InterPro" id="IPR052158">
    <property type="entry name" value="INH-QAR"/>
</dbReference>
<feature type="domain" description="HTH araC/xylS-type" evidence="4">
    <location>
        <begin position="222"/>
        <end position="320"/>
    </location>
</feature>
<dbReference type="SUPFAM" id="SSF52317">
    <property type="entry name" value="Class I glutamine amidotransferase-like"/>
    <property type="match status" value="1"/>
</dbReference>
<evidence type="ECO:0000256" key="3">
    <source>
        <dbReference type="ARBA" id="ARBA00023163"/>
    </source>
</evidence>
<dbReference type="InterPro" id="IPR018060">
    <property type="entry name" value="HTH_AraC"/>
</dbReference>